<keyword evidence="5" id="KW-1185">Reference proteome</keyword>
<dbReference type="EMBL" id="JAPQKS010000003">
    <property type="protein sequence ID" value="KAJ5238699.1"/>
    <property type="molecule type" value="Genomic_DNA"/>
</dbReference>
<dbReference type="InterPro" id="IPR015943">
    <property type="entry name" value="WD40/YVTN_repeat-like_dom_sf"/>
</dbReference>
<accession>A0A9W9P684</accession>
<dbReference type="InterPro" id="IPR037588">
    <property type="entry name" value="MLST8"/>
</dbReference>
<feature type="compositionally biased region" description="Basic and acidic residues" evidence="3">
    <location>
        <begin position="856"/>
        <end position="865"/>
    </location>
</feature>
<feature type="repeat" description="WD" evidence="2">
    <location>
        <begin position="315"/>
        <end position="331"/>
    </location>
</feature>
<reference evidence="4" key="2">
    <citation type="journal article" date="2023" name="IMA Fungus">
        <title>Comparative genomic study of the Penicillium genus elucidates a diverse pangenome and 15 lateral gene transfer events.</title>
        <authorList>
            <person name="Petersen C."/>
            <person name="Sorensen T."/>
            <person name="Nielsen M.R."/>
            <person name="Sondergaard T.E."/>
            <person name="Sorensen J.L."/>
            <person name="Fitzpatrick D.A."/>
            <person name="Frisvad J.C."/>
            <person name="Nielsen K.L."/>
        </authorList>
    </citation>
    <scope>NUCLEOTIDE SEQUENCE</scope>
    <source>
        <strain evidence="4">IBT 19713</strain>
    </source>
</reference>
<dbReference type="OrthoDB" id="10248252at2759"/>
<feature type="region of interest" description="Disordered" evidence="3">
    <location>
        <begin position="22"/>
        <end position="73"/>
    </location>
</feature>
<dbReference type="RefSeq" id="XP_058331618.1">
    <property type="nucleotide sequence ID" value="XM_058472615.1"/>
</dbReference>
<feature type="compositionally biased region" description="Basic residues" evidence="3">
    <location>
        <begin position="773"/>
        <end position="786"/>
    </location>
</feature>
<feature type="compositionally biased region" description="Polar residues" evidence="3">
    <location>
        <begin position="103"/>
        <end position="116"/>
    </location>
</feature>
<dbReference type="AlphaFoldDB" id="A0A9W9P684"/>
<dbReference type="Gene3D" id="2.130.10.10">
    <property type="entry name" value="YVTN repeat-like/Quinoprotein amine dehydrogenase"/>
    <property type="match status" value="1"/>
</dbReference>
<dbReference type="SMART" id="SM00320">
    <property type="entry name" value="WD40"/>
    <property type="match status" value="5"/>
</dbReference>
<comment type="caution">
    <text evidence="4">The sequence shown here is derived from an EMBL/GenBank/DDBJ whole genome shotgun (WGS) entry which is preliminary data.</text>
</comment>
<dbReference type="PANTHER" id="PTHR19842:SF2">
    <property type="entry name" value="WD REPEAT PROTEIN (AFU_ORTHOLOGUE AFUA_5G04300)"/>
    <property type="match status" value="1"/>
</dbReference>
<organism evidence="4 5">
    <name type="scientific">Penicillium chermesinum</name>
    <dbReference type="NCBI Taxonomy" id="63820"/>
    <lineage>
        <taxon>Eukaryota</taxon>
        <taxon>Fungi</taxon>
        <taxon>Dikarya</taxon>
        <taxon>Ascomycota</taxon>
        <taxon>Pezizomycotina</taxon>
        <taxon>Eurotiomycetes</taxon>
        <taxon>Eurotiomycetidae</taxon>
        <taxon>Eurotiales</taxon>
        <taxon>Aspergillaceae</taxon>
        <taxon>Penicillium</taxon>
    </lineage>
</organism>
<dbReference type="PANTHER" id="PTHR19842">
    <property type="entry name" value="G BETA-LIKE PROTEIN GBL"/>
    <property type="match status" value="1"/>
</dbReference>
<name>A0A9W9P684_9EURO</name>
<feature type="compositionally biased region" description="Polar residues" evidence="3">
    <location>
        <begin position="132"/>
        <end position="145"/>
    </location>
</feature>
<feature type="region of interest" description="Disordered" evidence="3">
    <location>
        <begin position="773"/>
        <end position="878"/>
    </location>
</feature>
<reference evidence="4" key="1">
    <citation type="submission" date="2022-11" db="EMBL/GenBank/DDBJ databases">
        <authorList>
            <person name="Petersen C."/>
        </authorList>
    </citation>
    <scope>NUCLEOTIDE SEQUENCE</scope>
    <source>
        <strain evidence="4">IBT 19713</strain>
    </source>
</reference>
<evidence type="ECO:0008006" key="6">
    <source>
        <dbReference type="Google" id="ProtNLM"/>
    </source>
</evidence>
<evidence type="ECO:0000256" key="1">
    <source>
        <dbReference type="ARBA" id="ARBA00009890"/>
    </source>
</evidence>
<proteinExistence type="inferred from homology"/>
<dbReference type="SUPFAM" id="SSF50978">
    <property type="entry name" value="WD40 repeat-like"/>
    <property type="match status" value="1"/>
</dbReference>
<dbReference type="GO" id="GO:0031932">
    <property type="term" value="C:TORC2 complex"/>
    <property type="evidence" value="ECO:0007669"/>
    <property type="project" value="InterPro"/>
</dbReference>
<dbReference type="InterPro" id="IPR036322">
    <property type="entry name" value="WD40_repeat_dom_sf"/>
</dbReference>
<dbReference type="GO" id="GO:0032956">
    <property type="term" value="P:regulation of actin cytoskeleton organization"/>
    <property type="evidence" value="ECO:0007669"/>
    <property type="project" value="TreeGrafter"/>
</dbReference>
<dbReference type="GO" id="GO:0031931">
    <property type="term" value="C:TORC1 complex"/>
    <property type="evidence" value="ECO:0007669"/>
    <property type="project" value="InterPro"/>
</dbReference>
<feature type="region of interest" description="Disordered" evidence="3">
    <location>
        <begin position="88"/>
        <end position="208"/>
    </location>
</feature>
<feature type="compositionally biased region" description="Basic residues" evidence="3">
    <location>
        <begin position="801"/>
        <end position="814"/>
    </location>
</feature>
<dbReference type="GO" id="GO:0031929">
    <property type="term" value="P:TOR signaling"/>
    <property type="evidence" value="ECO:0007669"/>
    <property type="project" value="InterPro"/>
</dbReference>
<evidence type="ECO:0000256" key="3">
    <source>
        <dbReference type="SAM" id="MobiDB-lite"/>
    </source>
</evidence>
<protein>
    <recommendedName>
        <fullName evidence="6">WD40 repeat-like protein</fullName>
    </recommendedName>
</protein>
<dbReference type="InterPro" id="IPR001680">
    <property type="entry name" value="WD40_rpt"/>
</dbReference>
<feature type="compositionally biased region" description="Low complexity" evidence="3">
    <location>
        <begin position="787"/>
        <end position="796"/>
    </location>
</feature>
<keyword evidence="2" id="KW-0853">WD repeat</keyword>
<evidence type="ECO:0000256" key="2">
    <source>
        <dbReference type="PROSITE-ProRule" id="PRU00221"/>
    </source>
</evidence>
<dbReference type="Pfam" id="PF00400">
    <property type="entry name" value="WD40"/>
    <property type="match status" value="2"/>
</dbReference>
<dbReference type="GeneID" id="83199918"/>
<evidence type="ECO:0000313" key="4">
    <source>
        <dbReference type="EMBL" id="KAJ5238699.1"/>
    </source>
</evidence>
<dbReference type="Proteomes" id="UP001150941">
    <property type="component" value="Unassembled WGS sequence"/>
</dbReference>
<gene>
    <name evidence="4" type="ORF">N7468_003318</name>
</gene>
<comment type="similarity">
    <text evidence="1">Belongs to the WD repeat LST8 family.</text>
</comment>
<dbReference type="PROSITE" id="PS50082">
    <property type="entry name" value="WD_REPEATS_2"/>
    <property type="match status" value="1"/>
</dbReference>
<evidence type="ECO:0000313" key="5">
    <source>
        <dbReference type="Proteomes" id="UP001150941"/>
    </source>
</evidence>
<sequence length="897" mass="99544">MHFKRHSLTHREQQSEFYPDMVTHGHTTFHSGSADVDSRPSQVTKTDNPPHTDPPGHRQIAQLPTNAPEISPSAKDTTFLRSVALNHCTRPNTASPPTDALSRISSLPSATMNAQRRSILLKDHSPREPIQTIISSSGSPKLSENTTRRRSNRQRKDPSTYNLRILSGLEKEQITEPSSAADGDSVHGSVFSRPPDLSKNPPAPPNRNIERLLLNRELQGQNAHGTIHKNTAGDLKKWKSWTGASSDVVALAWSPDGTRFAAGAIASPDVYNRNNNLLVGDLVSSALYELPDHWTLHPSNGERIYASVTDTQWVGQRLYTSSYDNTVKIWDAGNEGRPSRVGTLQHDSQVVVMAVSGLQPNLIATGTKSFQLWNIRESQSQTCKPLPIQRSNRQKSGIDLRPTTLAWGPHHMTSQFLVGGMTEQADEEFRVPSYGHIGLWRIGESSILPGKLDRGSQNVFDIRWDPLLPRLATATTTHAAMNLPSGSRSVVQVYDYVSADDRFVSTSVFPCTAADINVVGFCPVDSLYVTAGCTDGRTYVWDIRNSSRTLHRLNHGKPLDPLNHEHTRELTDFGVTVTLWGSTIDHFYTGASDGCLNRWDIRRSPEDALRETFSFGEGIVSGSFSGDKSQLLIGDHRGGISILSSAPMSDPSDNLFAFERAPDDTVSDTMTGVQICEELLTSGQLEMDPIYGPVQGPNYKGPYALWARGLSQENSSEVNPPEAPLLREYQLRQFHGAPPRERDGLDAHAKEELERRIRLAKCRNNFCAKLRKNHRVSGNRKRKRRSSGLSGKPSESGGKKEMKKKRKKEGKKNQRQNIPSNMWREHNGVIDLTGDDSPVLAAQGDTMDSSSISLLDRLEASESHELGPSPQDIEDRLEEDYWWPDSSKYDANICESD</sequence>